<protein>
    <recommendedName>
        <fullName evidence="3">Right handed beta helix domain-containing protein</fullName>
    </recommendedName>
</protein>
<gene>
    <name evidence="1" type="ORF">EZS28_043808</name>
</gene>
<dbReference type="InterPro" id="IPR011050">
    <property type="entry name" value="Pectin_lyase_fold/virulence"/>
</dbReference>
<feature type="non-terminal residue" evidence="1">
    <location>
        <position position="291"/>
    </location>
</feature>
<dbReference type="SUPFAM" id="SSF51126">
    <property type="entry name" value="Pectin lyase-like"/>
    <property type="match status" value="1"/>
</dbReference>
<dbReference type="AlphaFoldDB" id="A0A5J4TTJ2"/>
<sequence length="291" mass="31711">MGIDEDKYFSPNASLSDHQSLFTDIIPTIVFKDYYINANSGFDNSSCGDSISPCKIRIKSQGYIQNLNSYTKYHILTSSQDNSLFTISDIGNLELLGLHFDNLNPNSQNPLIAISSNNNNQIPKLYIADCELQQDSSSYQSTRSGSGAAINADLKQNSALYIQDQSSFTDCVSQSGNGGGIYSVISGGIIKLSGTTFERCLAENGGGIYIDIDFEFEFEFKINDALIQDCEAKADPTKSYPAGYIGGIFLIGTGDYDSSTKTLDFRWMNITGNTAGRGGQSLYIVMTKLAE</sequence>
<accession>A0A5J4TTJ2</accession>
<evidence type="ECO:0000313" key="1">
    <source>
        <dbReference type="EMBL" id="KAA6360665.1"/>
    </source>
</evidence>
<evidence type="ECO:0000313" key="2">
    <source>
        <dbReference type="Proteomes" id="UP000324800"/>
    </source>
</evidence>
<evidence type="ECO:0008006" key="3">
    <source>
        <dbReference type="Google" id="ProtNLM"/>
    </source>
</evidence>
<proteinExistence type="predicted"/>
<reference evidence="1 2" key="1">
    <citation type="submission" date="2019-03" db="EMBL/GenBank/DDBJ databases">
        <title>Single cell metagenomics reveals metabolic interactions within the superorganism composed of flagellate Streblomastix strix and complex community of Bacteroidetes bacteria on its surface.</title>
        <authorList>
            <person name="Treitli S.C."/>
            <person name="Kolisko M."/>
            <person name="Husnik F."/>
            <person name="Keeling P."/>
            <person name="Hampl V."/>
        </authorList>
    </citation>
    <scope>NUCLEOTIDE SEQUENCE [LARGE SCALE GENOMIC DNA]</scope>
    <source>
        <strain evidence="1">ST1C</strain>
    </source>
</reference>
<dbReference type="Proteomes" id="UP000324800">
    <property type="component" value="Unassembled WGS sequence"/>
</dbReference>
<name>A0A5J4TTJ2_9EUKA</name>
<dbReference type="EMBL" id="SNRW01026622">
    <property type="protein sequence ID" value="KAA6360665.1"/>
    <property type="molecule type" value="Genomic_DNA"/>
</dbReference>
<comment type="caution">
    <text evidence="1">The sequence shown here is derived from an EMBL/GenBank/DDBJ whole genome shotgun (WGS) entry which is preliminary data.</text>
</comment>
<organism evidence="1 2">
    <name type="scientific">Streblomastix strix</name>
    <dbReference type="NCBI Taxonomy" id="222440"/>
    <lineage>
        <taxon>Eukaryota</taxon>
        <taxon>Metamonada</taxon>
        <taxon>Preaxostyla</taxon>
        <taxon>Oxymonadida</taxon>
        <taxon>Streblomastigidae</taxon>
        <taxon>Streblomastix</taxon>
    </lineage>
</organism>